<feature type="region of interest" description="Disordered" evidence="2">
    <location>
        <begin position="270"/>
        <end position="334"/>
    </location>
</feature>
<sequence>MGDPRRIRGSIHPQPEYLDELKGSGVLFGGGDLERRYRVEAASPNERVCFLNLSHPRVPNWLWVNEVMFTEFGIQVPFTDFQQCLLNRTSIVPSQLHPNAWSAIRGFELVTNFLELPQDPEVFLYLFSFFSPNTKGKTKKGYMSVRPQKGNKIFGLYEDSFHDFKRRYFKIFPVGEHRPFWLSLEGQGGFPSYWSFDAGLDYVPVTYRRLNADQWDTADILVHLFNERNLNPKAVIGRPSEARSRIVRIAGQDVTLARLCHLIRPGGVATAPGSNPGVVGPNLATSGPSSVGRTNSNNMVEISSPDQGKGELAPRNESLKRPADQVASASKRQRSDGAARDFSLLDRSFDAFGFIASHMLVPKAQEVLKDFDPVESLRWVQSALLRSATVMKSVEPRLTMINESERRNLKLVGDLKVLNQEKVAAEAEKVEAVKSKDEEIEHLRGREKDLGDEVKRLQSLVADEKARADLA</sequence>
<feature type="compositionally biased region" description="Polar residues" evidence="2">
    <location>
        <begin position="283"/>
        <end position="306"/>
    </location>
</feature>
<accession>A0ABU6ZEJ8</accession>
<evidence type="ECO:0000256" key="2">
    <source>
        <dbReference type="SAM" id="MobiDB-lite"/>
    </source>
</evidence>
<dbReference type="EMBL" id="JASCZI010272123">
    <property type="protein sequence ID" value="MED6220376.1"/>
    <property type="molecule type" value="Genomic_DNA"/>
</dbReference>
<gene>
    <name evidence="3" type="ORF">PIB30_044255</name>
</gene>
<evidence type="ECO:0000313" key="3">
    <source>
        <dbReference type="EMBL" id="MED6220376.1"/>
    </source>
</evidence>
<evidence type="ECO:0000313" key="4">
    <source>
        <dbReference type="Proteomes" id="UP001341840"/>
    </source>
</evidence>
<keyword evidence="4" id="KW-1185">Reference proteome</keyword>
<comment type="caution">
    <text evidence="3">The sequence shown here is derived from an EMBL/GenBank/DDBJ whole genome shotgun (WGS) entry which is preliminary data.</text>
</comment>
<feature type="compositionally biased region" description="Basic and acidic residues" evidence="2">
    <location>
        <begin position="308"/>
        <end position="323"/>
    </location>
</feature>
<name>A0ABU6ZEJ8_9FABA</name>
<keyword evidence="1" id="KW-0175">Coiled coil</keyword>
<dbReference type="Proteomes" id="UP001341840">
    <property type="component" value="Unassembled WGS sequence"/>
</dbReference>
<organism evidence="3 4">
    <name type="scientific">Stylosanthes scabra</name>
    <dbReference type="NCBI Taxonomy" id="79078"/>
    <lineage>
        <taxon>Eukaryota</taxon>
        <taxon>Viridiplantae</taxon>
        <taxon>Streptophyta</taxon>
        <taxon>Embryophyta</taxon>
        <taxon>Tracheophyta</taxon>
        <taxon>Spermatophyta</taxon>
        <taxon>Magnoliopsida</taxon>
        <taxon>eudicotyledons</taxon>
        <taxon>Gunneridae</taxon>
        <taxon>Pentapetalae</taxon>
        <taxon>rosids</taxon>
        <taxon>fabids</taxon>
        <taxon>Fabales</taxon>
        <taxon>Fabaceae</taxon>
        <taxon>Papilionoideae</taxon>
        <taxon>50 kb inversion clade</taxon>
        <taxon>dalbergioids sensu lato</taxon>
        <taxon>Dalbergieae</taxon>
        <taxon>Pterocarpus clade</taxon>
        <taxon>Stylosanthes</taxon>
    </lineage>
</organism>
<protein>
    <recommendedName>
        <fullName evidence="5">Transposase (Putative), gypsy type</fullName>
    </recommendedName>
</protein>
<reference evidence="3 4" key="1">
    <citation type="journal article" date="2023" name="Plants (Basel)">
        <title>Bridging the Gap: Combining Genomics and Transcriptomics Approaches to Understand Stylosanthes scabra, an Orphan Legume from the Brazilian Caatinga.</title>
        <authorList>
            <person name="Ferreira-Neto J.R.C."/>
            <person name="da Silva M.D."/>
            <person name="Binneck E."/>
            <person name="de Melo N.F."/>
            <person name="da Silva R.H."/>
            <person name="de Melo A.L.T.M."/>
            <person name="Pandolfi V."/>
            <person name="Bustamante F.O."/>
            <person name="Brasileiro-Vidal A.C."/>
            <person name="Benko-Iseppon A.M."/>
        </authorList>
    </citation>
    <scope>NUCLEOTIDE SEQUENCE [LARGE SCALE GENOMIC DNA]</scope>
    <source>
        <tissue evidence="3">Leaves</tissue>
    </source>
</reference>
<feature type="coiled-coil region" evidence="1">
    <location>
        <begin position="401"/>
        <end position="435"/>
    </location>
</feature>
<evidence type="ECO:0000256" key="1">
    <source>
        <dbReference type="SAM" id="Coils"/>
    </source>
</evidence>
<evidence type="ECO:0008006" key="5">
    <source>
        <dbReference type="Google" id="ProtNLM"/>
    </source>
</evidence>
<proteinExistence type="predicted"/>